<keyword evidence="2" id="KW-1185">Reference proteome</keyword>
<reference evidence="1" key="1">
    <citation type="submission" date="2024-05" db="EMBL/GenBank/DDBJ databases">
        <title>Isolation and characterization of Sporomusa carbonis sp. nov., a carboxydotrophic hydrogenogen in the genus of Sporomusa isolated from a charcoal burning pile.</title>
        <authorList>
            <person name="Boeer T."/>
            <person name="Rosenbaum F."/>
            <person name="Eysell L."/>
            <person name="Mueller V."/>
            <person name="Daniel R."/>
            <person name="Poehlein A."/>
        </authorList>
    </citation>
    <scope>NUCLEOTIDE SEQUENCE [LARGE SCALE GENOMIC DNA]</scope>
    <source>
        <strain evidence="1">DSM 10669</strain>
    </source>
</reference>
<organism evidence="1 2">
    <name type="scientific">Sporomusa silvacetica DSM 10669</name>
    <dbReference type="NCBI Taxonomy" id="1123289"/>
    <lineage>
        <taxon>Bacteria</taxon>
        <taxon>Bacillati</taxon>
        <taxon>Bacillota</taxon>
        <taxon>Negativicutes</taxon>
        <taxon>Selenomonadales</taxon>
        <taxon>Sporomusaceae</taxon>
        <taxon>Sporomusa</taxon>
    </lineage>
</organism>
<protein>
    <submittedName>
        <fullName evidence="1">Uncharacterized protein</fullName>
    </submittedName>
</protein>
<dbReference type="EMBL" id="CP155573">
    <property type="protein sequence ID" value="XFO64159.1"/>
    <property type="molecule type" value="Genomic_DNA"/>
</dbReference>
<evidence type="ECO:0000313" key="2">
    <source>
        <dbReference type="Proteomes" id="UP000216752"/>
    </source>
</evidence>
<accession>A0ABZ3IEN2</accession>
<sequence>MSDEANTEPKFAFPAEIVTAAPLTLNQIWGDIIKPFTAIAPTNSAFIDATISWEDIGNGYTLDYNSNGILWRVNAGGIPHPDDLEKFYEQQEIIQGYSDNLDAKLKSNINLNKIRIDDAADISEGSSNAEDRNVAQDTKAGSDPLEFKFGYIQSDGTSVYYANKDVIVQESSNAQDYMFGYKPYTLFASGGVSDSEKPWYKSVMDASSGIWDGFVNKGKELASGIYELAKLQNPVEQAKIVYEFYTFYKSGEFAKLMNELEAQGITGVTAKVGGTLYNATIGDWIKRYHEMKYAESVGDDCNTYRIATELGIDIGLTITIIRDAAKLTTNLPQAFRGLSTKEAATEVNIASREKIPWGSWNDYEKVIMEVDGKHQTYAKVGDRLYSRHAVDRMQPSGFRYREEGAEPIRQAGGSYDYGRSVSPEYVEIVLKNATPVPSQGLLSYRFGDLEIITNDIGAVVTIMYKH</sequence>
<name>A0ABZ3IEN2_9FIRM</name>
<dbReference type="RefSeq" id="WP_094605347.1">
    <property type="nucleotide sequence ID" value="NZ_CP155573.1"/>
</dbReference>
<evidence type="ECO:0000313" key="1">
    <source>
        <dbReference type="EMBL" id="XFO64159.1"/>
    </source>
</evidence>
<dbReference type="Proteomes" id="UP000216752">
    <property type="component" value="Chromosome"/>
</dbReference>
<proteinExistence type="predicted"/>
<gene>
    <name evidence="1" type="ORF">SPSIL_002490</name>
</gene>